<sequence>MANGPMRARQPAGTRATVAGGGYIPHVGAQASDVSWSRVTDSALKEQEHDSHCGSGVSQNTEETAAEQTLECVFFVRNTSPPLP</sequence>
<evidence type="ECO:0000313" key="3">
    <source>
        <dbReference type="Proteomes" id="UP001497482"/>
    </source>
</evidence>
<feature type="region of interest" description="Disordered" evidence="1">
    <location>
        <begin position="32"/>
        <end position="64"/>
    </location>
</feature>
<dbReference type="AlphaFoldDB" id="A0AAV2JL23"/>
<feature type="region of interest" description="Disordered" evidence="1">
    <location>
        <begin position="1"/>
        <end position="20"/>
    </location>
</feature>
<evidence type="ECO:0000313" key="2">
    <source>
        <dbReference type="EMBL" id="CAL1576893.1"/>
    </source>
</evidence>
<dbReference type="EMBL" id="OZ035835">
    <property type="protein sequence ID" value="CAL1576893.1"/>
    <property type="molecule type" value="Genomic_DNA"/>
</dbReference>
<protein>
    <submittedName>
        <fullName evidence="2">Uncharacterized protein</fullName>
    </submittedName>
</protein>
<gene>
    <name evidence="2" type="ORF">KC01_LOCUS8293</name>
</gene>
<organism evidence="2 3">
    <name type="scientific">Knipowitschia caucasica</name>
    <name type="common">Caucasian dwarf goby</name>
    <name type="synonym">Pomatoschistus caucasicus</name>
    <dbReference type="NCBI Taxonomy" id="637954"/>
    <lineage>
        <taxon>Eukaryota</taxon>
        <taxon>Metazoa</taxon>
        <taxon>Chordata</taxon>
        <taxon>Craniata</taxon>
        <taxon>Vertebrata</taxon>
        <taxon>Euteleostomi</taxon>
        <taxon>Actinopterygii</taxon>
        <taxon>Neopterygii</taxon>
        <taxon>Teleostei</taxon>
        <taxon>Neoteleostei</taxon>
        <taxon>Acanthomorphata</taxon>
        <taxon>Gobiaria</taxon>
        <taxon>Gobiiformes</taxon>
        <taxon>Gobioidei</taxon>
        <taxon>Gobiidae</taxon>
        <taxon>Gobiinae</taxon>
        <taxon>Knipowitschia</taxon>
    </lineage>
</organism>
<accession>A0AAV2JL23</accession>
<dbReference type="Proteomes" id="UP001497482">
    <property type="component" value="Chromosome 13"/>
</dbReference>
<keyword evidence="3" id="KW-1185">Reference proteome</keyword>
<name>A0AAV2JL23_KNICA</name>
<proteinExistence type="predicted"/>
<reference evidence="2 3" key="1">
    <citation type="submission" date="2024-04" db="EMBL/GenBank/DDBJ databases">
        <authorList>
            <person name="Waldvogel A.-M."/>
            <person name="Schoenle A."/>
        </authorList>
    </citation>
    <scope>NUCLEOTIDE SEQUENCE [LARGE SCALE GENOMIC DNA]</scope>
</reference>
<feature type="compositionally biased region" description="Basic and acidic residues" evidence="1">
    <location>
        <begin position="43"/>
        <end position="52"/>
    </location>
</feature>
<evidence type="ECO:0000256" key="1">
    <source>
        <dbReference type="SAM" id="MobiDB-lite"/>
    </source>
</evidence>